<feature type="transmembrane region" description="Helical" evidence="1">
    <location>
        <begin position="78"/>
        <end position="96"/>
    </location>
</feature>
<accession>A0A8J7SUT8</accession>
<evidence type="ECO:0000313" key="3">
    <source>
        <dbReference type="Proteomes" id="UP000619033"/>
    </source>
</evidence>
<dbReference type="InterPro" id="IPR006747">
    <property type="entry name" value="DUF599"/>
</dbReference>
<keyword evidence="3" id="KW-1185">Reference proteome</keyword>
<dbReference type="RefSeq" id="WP_202661265.1">
    <property type="nucleotide sequence ID" value="NZ_JAESVP010000005.1"/>
</dbReference>
<sequence>MTALMQIGPFGLPDLLAFALLLAVWLGVGWWIEHPPAGHPSVSVIVERYRREWMQQFITRQPRIFDASIIDNLRQGTAFFASASMIAIGGGVALIGNPGPLLGLTHDLTQTATTLEFQLRILPMLGFLANALLKFIWSHRLFGYCAILMAAVPNDHTDPMAGFRAAQAAEVNIHAARNFNRGMRSIYFALGALGALIGPWVLIATTLAVSGVIVRREFASQSREIMLRKGPAE</sequence>
<keyword evidence="1" id="KW-0472">Membrane</keyword>
<keyword evidence="1" id="KW-0812">Transmembrane</keyword>
<dbReference type="EMBL" id="JAESVP010000005">
    <property type="protein sequence ID" value="MBL4928847.1"/>
    <property type="molecule type" value="Genomic_DNA"/>
</dbReference>
<dbReference type="Pfam" id="PF04654">
    <property type="entry name" value="DUF599"/>
    <property type="match status" value="1"/>
</dbReference>
<name>A0A8J7SUT8_9RHOB</name>
<reference evidence="2" key="1">
    <citation type="submission" date="2021-01" db="EMBL/GenBank/DDBJ databases">
        <title>Genome seq and assembly of Tabrizicola sp. KVB23.</title>
        <authorList>
            <person name="Chhetri G."/>
        </authorList>
    </citation>
    <scope>NUCLEOTIDE SEQUENCE</scope>
    <source>
        <strain evidence="2">KVB23</strain>
    </source>
</reference>
<feature type="transmembrane region" description="Helical" evidence="1">
    <location>
        <begin position="12"/>
        <end position="32"/>
    </location>
</feature>
<evidence type="ECO:0000256" key="1">
    <source>
        <dbReference type="SAM" id="Phobius"/>
    </source>
</evidence>
<dbReference type="AlphaFoldDB" id="A0A8J7SUT8"/>
<comment type="caution">
    <text evidence="2">The sequence shown here is derived from an EMBL/GenBank/DDBJ whole genome shotgun (WGS) entry which is preliminary data.</text>
</comment>
<gene>
    <name evidence="2" type="ORF">JI744_12090</name>
</gene>
<protein>
    <submittedName>
        <fullName evidence="2">DUF599 domain-containing protein</fullName>
    </submittedName>
</protein>
<dbReference type="Proteomes" id="UP000619033">
    <property type="component" value="Unassembled WGS sequence"/>
</dbReference>
<evidence type="ECO:0000313" key="2">
    <source>
        <dbReference type="EMBL" id="MBL4928847.1"/>
    </source>
</evidence>
<keyword evidence="1" id="KW-1133">Transmembrane helix</keyword>
<feature type="transmembrane region" description="Helical" evidence="1">
    <location>
        <begin position="117"/>
        <end position="137"/>
    </location>
</feature>
<feature type="transmembrane region" description="Helical" evidence="1">
    <location>
        <begin position="186"/>
        <end position="214"/>
    </location>
</feature>
<proteinExistence type="predicted"/>
<organism evidence="2 3">
    <name type="scientific">Fuscibacter oryzae</name>
    <dbReference type="NCBI Taxonomy" id="2803939"/>
    <lineage>
        <taxon>Bacteria</taxon>
        <taxon>Pseudomonadati</taxon>
        <taxon>Pseudomonadota</taxon>
        <taxon>Alphaproteobacteria</taxon>
        <taxon>Rhodobacterales</taxon>
        <taxon>Paracoccaceae</taxon>
        <taxon>Fuscibacter</taxon>
    </lineage>
</organism>